<feature type="transmembrane region" description="Helical" evidence="7">
    <location>
        <begin position="115"/>
        <end position="142"/>
    </location>
</feature>
<dbReference type="RefSeq" id="WP_027844104.1">
    <property type="nucleotide sequence ID" value="NZ_LMTZ01000127.1"/>
</dbReference>
<keyword evidence="3" id="KW-1003">Cell membrane</keyword>
<feature type="transmembrane region" description="Helical" evidence="7">
    <location>
        <begin position="262"/>
        <end position="285"/>
    </location>
</feature>
<evidence type="ECO:0000256" key="4">
    <source>
        <dbReference type="ARBA" id="ARBA00022692"/>
    </source>
</evidence>
<dbReference type="GO" id="GO:0009055">
    <property type="term" value="F:electron transfer activity"/>
    <property type="evidence" value="ECO:0007669"/>
    <property type="project" value="TreeGrafter"/>
</dbReference>
<accession>A0A0V7ZG63</accession>
<keyword evidence="6 7" id="KW-0472">Membrane</keyword>
<dbReference type="GO" id="GO:0070069">
    <property type="term" value="C:cytochrome complex"/>
    <property type="evidence" value="ECO:0007669"/>
    <property type="project" value="TreeGrafter"/>
</dbReference>
<evidence type="ECO:0000256" key="1">
    <source>
        <dbReference type="ARBA" id="ARBA00004651"/>
    </source>
</evidence>
<dbReference type="Proteomes" id="UP000053372">
    <property type="component" value="Unassembled WGS sequence"/>
</dbReference>
<evidence type="ECO:0000256" key="5">
    <source>
        <dbReference type="ARBA" id="ARBA00022989"/>
    </source>
</evidence>
<feature type="transmembrane region" description="Helical" evidence="7">
    <location>
        <begin position="300"/>
        <end position="321"/>
    </location>
</feature>
<dbReference type="EMBL" id="LMTZ01000127">
    <property type="protein sequence ID" value="KST64168.1"/>
    <property type="molecule type" value="Genomic_DNA"/>
</dbReference>
<feature type="transmembrane region" description="Helical" evidence="7">
    <location>
        <begin position="12"/>
        <end position="41"/>
    </location>
</feature>
<keyword evidence="4 7" id="KW-0812">Transmembrane</keyword>
<evidence type="ECO:0000313" key="9">
    <source>
        <dbReference type="EMBL" id="KST64168.1"/>
    </source>
</evidence>
<reference evidence="8 10" key="1">
    <citation type="journal article" date="2015" name="Genome Announc.">
        <title>Draft Genome of the Euendolithic (true boring) Cyanobacterium Mastigocoleus testarum strain BC008.</title>
        <authorList>
            <person name="Guida B.S."/>
            <person name="Garcia-Pichel F."/>
        </authorList>
    </citation>
    <scope>NUCLEOTIDE SEQUENCE [LARGE SCALE GENOMIC DNA]</scope>
    <source>
        <strain evidence="8 10">BC008</strain>
    </source>
</reference>
<comment type="subcellular location">
    <subcellularLocation>
        <location evidence="1">Cell membrane</location>
        <topology evidence="1">Multi-pass membrane protein</topology>
    </subcellularLocation>
</comment>
<dbReference type="GO" id="GO:0019646">
    <property type="term" value="P:aerobic electron transport chain"/>
    <property type="evidence" value="ECO:0007669"/>
    <property type="project" value="TreeGrafter"/>
</dbReference>
<feature type="transmembrane region" description="Helical" evidence="7">
    <location>
        <begin position="162"/>
        <end position="183"/>
    </location>
</feature>
<evidence type="ECO:0000313" key="8">
    <source>
        <dbReference type="EMBL" id="KST63594.1"/>
    </source>
</evidence>
<gene>
    <name evidence="8" type="ORF">BC008_14120</name>
    <name evidence="9" type="ORF">BC008_16120</name>
</gene>
<dbReference type="PANTHER" id="PTHR43141">
    <property type="entry name" value="CYTOCHROME BD2 SUBUNIT II"/>
    <property type="match status" value="1"/>
</dbReference>
<evidence type="ECO:0000256" key="2">
    <source>
        <dbReference type="ARBA" id="ARBA00007543"/>
    </source>
</evidence>
<feature type="transmembrane region" description="Helical" evidence="7">
    <location>
        <begin position="231"/>
        <end position="250"/>
    </location>
</feature>
<sequence>MDTLEYFLPQVWFVILALFLFLYVMLDGFDLGVGILSLTATTEERRGILMTSLGNVWDANETWLVLMGGALFGAFPLAYATILSALYIPILTMIFGLIFRAVAFEFREHSDRKFFWNLAFGVGSFLAALGQGFALGAVLAGIKVDEAGIFIGSTWDWLNVPSLAIALTLIQGYVLIGSTYLIWKTSGELQQTHYQTAKIAAWTTLIGAIVITAIAPIFYEHTRARLFTQPLIYIFAAIPILGVILIWQLLSSLEKHQERTPFIWTILLFLLTFIGLGLVVFPYIIPTQITIYKAAAADSSLVFMLVFIGFLIPIMMAYNIYQYIVFKGKVTGSHD</sequence>
<evidence type="ECO:0000313" key="10">
    <source>
        <dbReference type="Proteomes" id="UP000053372"/>
    </source>
</evidence>
<proteinExistence type="inferred from homology"/>
<protein>
    <submittedName>
        <fullName evidence="8">Cytochrome oxidase</fullName>
    </submittedName>
</protein>
<keyword evidence="5 7" id="KW-1133">Transmembrane helix</keyword>
<evidence type="ECO:0000256" key="3">
    <source>
        <dbReference type="ARBA" id="ARBA00022475"/>
    </source>
</evidence>
<name>A0A0V7ZG63_9CYAN</name>
<dbReference type="AlphaFoldDB" id="A0A0V7ZG63"/>
<comment type="caution">
    <text evidence="8">The sequence shown here is derived from an EMBL/GenBank/DDBJ whole genome shotgun (WGS) entry which is preliminary data.</text>
</comment>
<organism evidence="8 10">
    <name type="scientific">Mastigocoleus testarum BC008</name>
    <dbReference type="NCBI Taxonomy" id="371196"/>
    <lineage>
        <taxon>Bacteria</taxon>
        <taxon>Bacillati</taxon>
        <taxon>Cyanobacteriota</taxon>
        <taxon>Cyanophyceae</taxon>
        <taxon>Nostocales</taxon>
        <taxon>Hapalosiphonaceae</taxon>
        <taxon>Mastigocoleus</taxon>
    </lineage>
</organism>
<dbReference type="NCBIfam" id="TIGR00203">
    <property type="entry name" value="cydB"/>
    <property type="match status" value="1"/>
</dbReference>
<dbReference type="EMBL" id="LMTZ01000136">
    <property type="protein sequence ID" value="KST63594.1"/>
    <property type="molecule type" value="Genomic_DNA"/>
</dbReference>
<comment type="similarity">
    <text evidence="2">Belongs to the cytochrome ubiquinol oxidase subunit 2 family.</text>
</comment>
<evidence type="ECO:0000256" key="6">
    <source>
        <dbReference type="ARBA" id="ARBA00023136"/>
    </source>
</evidence>
<evidence type="ECO:0000256" key="7">
    <source>
        <dbReference type="SAM" id="Phobius"/>
    </source>
</evidence>
<feature type="transmembrane region" description="Helical" evidence="7">
    <location>
        <begin position="86"/>
        <end position="103"/>
    </location>
</feature>
<dbReference type="GO" id="GO:0016682">
    <property type="term" value="F:oxidoreductase activity, acting on diphenols and related substances as donors, oxygen as acceptor"/>
    <property type="evidence" value="ECO:0007669"/>
    <property type="project" value="TreeGrafter"/>
</dbReference>
<dbReference type="Pfam" id="PF02322">
    <property type="entry name" value="Cyt_bd_oxida_II"/>
    <property type="match status" value="1"/>
</dbReference>
<dbReference type="PANTHER" id="PTHR43141:SF4">
    <property type="entry name" value="CYTOCHROME BD2 SUBUNIT II"/>
    <property type="match status" value="1"/>
</dbReference>
<dbReference type="InterPro" id="IPR003317">
    <property type="entry name" value="Cyt-d_oxidase_su2"/>
</dbReference>
<feature type="transmembrane region" description="Helical" evidence="7">
    <location>
        <begin position="199"/>
        <end position="219"/>
    </location>
</feature>
<keyword evidence="10" id="KW-1185">Reference proteome</keyword>
<dbReference type="OrthoDB" id="9776710at2"/>
<dbReference type="GO" id="GO:0005886">
    <property type="term" value="C:plasma membrane"/>
    <property type="evidence" value="ECO:0007669"/>
    <property type="project" value="UniProtKB-SubCell"/>
</dbReference>